<dbReference type="RefSeq" id="XP_007365809.1">
    <property type="nucleotide sequence ID" value="XM_007365747.1"/>
</dbReference>
<dbReference type="HOGENOM" id="CLU_047995_0_0_1"/>
<dbReference type="Proteomes" id="UP000053319">
    <property type="component" value="Unassembled WGS sequence"/>
</dbReference>
<protein>
    <recommendedName>
        <fullName evidence="3">F-box domain-containing protein</fullName>
    </recommendedName>
</protein>
<evidence type="ECO:0000313" key="2">
    <source>
        <dbReference type="Proteomes" id="UP000053319"/>
    </source>
</evidence>
<evidence type="ECO:0008006" key="3">
    <source>
        <dbReference type="Google" id="ProtNLM"/>
    </source>
</evidence>
<dbReference type="EMBL" id="JH719410">
    <property type="protein sequence ID" value="EJF61364.1"/>
    <property type="molecule type" value="Genomic_DNA"/>
</dbReference>
<sequence length="458" mass="51022">MNSHLWYNIEDIVYKVFELLQVDVINASGNVQDATLCRQALARDRPLLELLYILGNVESLSDYSPTAYNTGIGLSDTPINLPVLSVQENIRLDPFRSSAGSAIWPEIAFSMDGILILPRLTSVYVTSIFSPLRGHVLSCHNLGCLALIHPFIRRLRLRLSRKGKVDEALHRIMSHIAATAQSLEYFRSMYSPAHLGDPGLLTHLTRIRHVTIDGDIHPSDLRDVARLSGLKHLSIPVSPSFSTARLVSSSITDLPAVTPYHHREFREVTTWGRHLSAPSHRGCRVTTLEILSIKWQDDCARRVDAPIRAPYWAGQLAEITEPLLPLCALREVSLDFGGYDLEYTSRDVQALSKALPSLEELRLYFRTAIGPRSGIESLIHFDNCPHLHILHLPGIDAADDILTAAGTPAAPHPTLHELVIERVVFRGTDEAKVSAEMWQSIARQFPKATRHATIGPKD</sequence>
<organism evidence="1 2">
    <name type="scientific">Dichomitus squalens (strain LYAD-421)</name>
    <name type="common">Western red white-rot fungus</name>
    <dbReference type="NCBI Taxonomy" id="732165"/>
    <lineage>
        <taxon>Eukaryota</taxon>
        <taxon>Fungi</taxon>
        <taxon>Dikarya</taxon>
        <taxon>Basidiomycota</taxon>
        <taxon>Agaricomycotina</taxon>
        <taxon>Agaricomycetes</taxon>
        <taxon>Polyporales</taxon>
        <taxon>Polyporaceae</taxon>
        <taxon>Dichomitus</taxon>
    </lineage>
</organism>
<name>R7SYV1_DICSQ</name>
<accession>R7SYV1</accession>
<dbReference type="KEGG" id="dsq:DICSQDRAFT_180671"/>
<dbReference type="Gene3D" id="3.80.10.10">
    <property type="entry name" value="Ribonuclease Inhibitor"/>
    <property type="match status" value="1"/>
</dbReference>
<reference evidence="1 2" key="1">
    <citation type="journal article" date="2012" name="Science">
        <title>The Paleozoic origin of enzymatic lignin decomposition reconstructed from 31 fungal genomes.</title>
        <authorList>
            <person name="Floudas D."/>
            <person name="Binder M."/>
            <person name="Riley R."/>
            <person name="Barry K."/>
            <person name="Blanchette R.A."/>
            <person name="Henrissat B."/>
            <person name="Martinez A.T."/>
            <person name="Otillar R."/>
            <person name="Spatafora J.W."/>
            <person name="Yadav J.S."/>
            <person name="Aerts A."/>
            <person name="Benoit I."/>
            <person name="Boyd A."/>
            <person name="Carlson A."/>
            <person name="Copeland A."/>
            <person name="Coutinho P.M."/>
            <person name="de Vries R.P."/>
            <person name="Ferreira P."/>
            <person name="Findley K."/>
            <person name="Foster B."/>
            <person name="Gaskell J."/>
            <person name="Glotzer D."/>
            <person name="Gorecki P."/>
            <person name="Heitman J."/>
            <person name="Hesse C."/>
            <person name="Hori C."/>
            <person name="Igarashi K."/>
            <person name="Jurgens J.A."/>
            <person name="Kallen N."/>
            <person name="Kersten P."/>
            <person name="Kohler A."/>
            <person name="Kuees U."/>
            <person name="Kumar T.K.A."/>
            <person name="Kuo A."/>
            <person name="LaButti K."/>
            <person name="Larrondo L.F."/>
            <person name="Lindquist E."/>
            <person name="Ling A."/>
            <person name="Lombard V."/>
            <person name="Lucas S."/>
            <person name="Lundell T."/>
            <person name="Martin R."/>
            <person name="McLaughlin D.J."/>
            <person name="Morgenstern I."/>
            <person name="Morin E."/>
            <person name="Murat C."/>
            <person name="Nagy L.G."/>
            <person name="Nolan M."/>
            <person name="Ohm R.A."/>
            <person name="Patyshakuliyeva A."/>
            <person name="Rokas A."/>
            <person name="Ruiz-Duenas F.J."/>
            <person name="Sabat G."/>
            <person name="Salamov A."/>
            <person name="Samejima M."/>
            <person name="Schmutz J."/>
            <person name="Slot J.C."/>
            <person name="St John F."/>
            <person name="Stenlid J."/>
            <person name="Sun H."/>
            <person name="Sun S."/>
            <person name="Syed K."/>
            <person name="Tsang A."/>
            <person name="Wiebenga A."/>
            <person name="Young D."/>
            <person name="Pisabarro A."/>
            <person name="Eastwood D.C."/>
            <person name="Martin F."/>
            <person name="Cullen D."/>
            <person name="Grigoriev I.V."/>
            <person name="Hibbett D.S."/>
        </authorList>
    </citation>
    <scope>NUCLEOTIDE SEQUENCE [LARGE SCALE GENOMIC DNA]</scope>
    <source>
        <strain evidence="1 2">LYAD-421 SS1</strain>
    </source>
</reference>
<gene>
    <name evidence="1" type="ORF">DICSQDRAFT_180671</name>
</gene>
<evidence type="ECO:0000313" key="1">
    <source>
        <dbReference type="EMBL" id="EJF61364.1"/>
    </source>
</evidence>
<dbReference type="GeneID" id="18840907"/>
<dbReference type="InterPro" id="IPR032675">
    <property type="entry name" value="LRR_dom_sf"/>
</dbReference>
<dbReference type="AlphaFoldDB" id="R7SYV1"/>
<dbReference type="SUPFAM" id="SSF52047">
    <property type="entry name" value="RNI-like"/>
    <property type="match status" value="1"/>
</dbReference>
<proteinExistence type="predicted"/>